<feature type="compositionally biased region" description="Basic residues" evidence="1">
    <location>
        <begin position="8"/>
        <end position="18"/>
    </location>
</feature>
<reference evidence="2" key="1">
    <citation type="journal article" date="2021" name="G3 (Bethesda)">
        <title>Genome and transcriptome analysis of the beet armyworm Spodoptera exigua reveals targets for pest control. .</title>
        <authorList>
            <person name="Simon S."/>
            <person name="Breeschoten T."/>
            <person name="Jansen H.J."/>
            <person name="Dirks R.P."/>
            <person name="Schranz M.E."/>
            <person name="Ros V.I.D."/>
        </authorList>
    </citation>
    <scope>NUCLEOTIDE SEQUENCE</scope>
    <source>
        <strain evidence="2">TB_SE_WUR_2020</strain>
    </source>
</reference>
<gene>
    <name evidence="2" type="ORF">HF086_014886</name>
</gene>
<proteinExistence type="predicted"/>
<protein>
    <submittedName>
        <fullName evidence="2">Uncharacterized protein</fullName>
    </submittedName>
</protein>
<dbReference type="EMBL" id="JACEFF010000418">
    <property type="protein sequence ID" value="KAH9638025.1"/>
    <property type="molecule type" value="Genomic_DNA"/>
</dbReference>
<sequence>MAPAQRQPKGKGKGKGKKTNPAAPTAQTVPQDLPREDPLLPPPPPFQPAVGEGGVEEAEGEKESGPQTPCSQACCRSGEEEETPSSSKNRSSGDHVDPRSSRARGDVRVRVAAGSC</sequence>
<name>A0A922MKG2_SPOEX</name>
<feature type="region of interest" description="Disordered" evidence="1">
    <location>
        <begin position="1"/>
        <end position="116"/>
    </location>
</feature>
<accession>A0A922MKG2</accession>
<feature type="compositionally biased region" description="Basic and acidic residues" evidence="1">
    <location>
        <begin position="91"/>
        <end position="109"/>
    </location>
</feature>
<evidence type="ECO:0000313" key="3">
    <source>
        <dbReference type="Proteomes" id="UP000814243"/>
    </source>
</evidence>
<comment type="caution">
    <text evidence="2">The sequence shown here is derived from an EMBL/GenBank/DDBJ whole genome shotgun (WGS) entry which is preliminary data.</text>
</comment>
<evidence type="ECO:0000313" key="2">
    <source>
        <dbReference type="EMBL" id="KAH9638025.1"/>
    </source>
</evidence>
<dbReference type="AlphaFoldDB" id="A0A922MKG2"/>
<dbReference type="Proteomes" id="UP000814243">
    <property type="component" value="Unassembled WGS sequence"/>
</dbReference>
<evidence type="ECO:0000256" key="1">
    <source>
        <dbReference type="SAM" id="MobiDB-lite"/>
    </source>
</evidence>
<organism evidence="2 3">
    <name type="scientific">Spodoptera exigua</name>
    <name type="common">Beet armyworm</name>
    <name type="synonym">Noctua fulgens</name>
    <dbReference type="NCBI Taxonomy" id="7107"/>
    <lineage>
        <taxon>Eukaryota</taxon>
        <taxon>Metazoa</taxon>
        <taxon>Ecdysozoa</taxon>
        <taxon>Arthropoda</taxon>
        <taxon>Hexapoda</taxon>
        <taxon>Insecta</taxon>
        <taxon>Pterygota</taxon>
        <taxon>Neoptera</taxon>
        <taxon>Endopterygota</taxon>
        <taxon>Lepidoptera</taxon>
        <taxon>Glossata</taxon>
        <taxon>Ditrysia</taxon>
        <taxon>Noctuoidea</taxon>
        <taxon>Noctuidae</taxon>
        <taxon>Amphipyrinae</taxon>
        <taxon>Spodoptera</taxon>
    </lineage>
</organism>